<dbReference type="GO" id="GO:0005737">
    <property type="term" value="C:cytoplasm"/>
    <property type="evidence" value="ECO:0007669"/>
    <property type="project" value="TreeGrafter"/>
</dbReference>
<dbReference type="PROSITE" id="PS50294">
    <property type="entry name" value="WD_REPEATS_REGION"/>
    <property type="match status" value="1"/>
</dbReference>
<dbReference type="OMA" id="YKQRYVG"/>
<dbReference type="FunCoup" id="H2ZN13">
    <property type="interactions" value="269"/>
</dbReference>
<evidence type="ECO:0008006" key="6">
    <source>
        <dbReference type="Google" id="ProtNLM"/>
    </source>
</evidence>
<dbReference type="InterPro" id="IPR015943">
    <property type="entry name" value="WD40/YVTN_repeat-like_dom_sf"/>
</dbReference>
<dbReference type="PROSITE" id="PS50082">
    <property type="entry name" value="WD_REPEATS_2"/>
    <property type="match status" value="2"/>
</dbReference>
<dbReference type="InterPro" id="IPR011990">
    <property type="entry name" value="TPR-like_helical_dom_sf"/>
</dbReference>
<dbReference type="AlphaFoldDB" id="H2ZN13"/>
<evidence type="ECO:0000313" key="4">
    <source>
        <dbReference type="Ensembl" id="ENSCSAVP00000018979.1"/>
    </source>
</evidence>
<feature type="repeat" description="WD" evidence="3">
    <location>
        <begin position="464"/>
        <end position="493"/>
    </location>
</feature>
<dbReference type="PANTHER" id="PTHR15574">
    <property type="entry name" value="WD REPEAT DOMAIN-CONTAINING FAMILY"/>
    <property type="match status" value="1"/>
</dbReference>
<dbReference type="InterPro" id="IPR036322">
    <property type="entry name" value="WD40_repeat_dom_sf"/>
</dbReference>
<dbReference type="SMART" id="SM00320">
    <property type="entry name" value="WD40"/>
    <property type="match status" value="6"/>
</dbReference>
<dbReference type="Gene3D" id="2.130.10.10">
    <property type="entry name" value="YVTN repeat-like/Quinoprotein amine dehydrogenase"/>
    <property type="match status" value="2"/>
</dbReference>
<accession>H2ZN13</accession>
<dbReference type="Ensembl" id="ENSCSAVT00000019186.1">
    <property type="protein sequence ID" value="ENSCSAVP00000018979.1"/>
    <property type="gene ID" value="ENSCSAVG00000011151.1"/>
</dbReference>
<proteinExistence type="predicted"/>
<dbReference type="InterPro" id="IPR045151">
    <property type="entry name" value="DCAF8"/>
</dbReference>
<reference evidence="5" key="1">
    <citation type="submission" date="2003-08" db="EMBL/GenBank/DDBJ databases">
        <authorList>
            <person name="Birren B."/>
            <person name="Nusbaum C."/>
            <person name="Abebe A."/>
            <person name="Abouelleil A."/>
            <person name="Adekoya E."/>
            <person name="Ait-zahra M."/>
            <person name="Allen N."/>
            <person name="Allen T."/>
            <person name="An P."/>
            <person name="Anderson M."/>
            <person name="Anderson S."/>
            <person name="Arachchi H."/>
            <person name="Armbruster J."/>
            <person name="Bachantsang P."/>
            <person name="Baldwin J."/>
            <person name="Barry A."/>
            <person name="Bayul T."/>
            <person name="Blitshsteyn B."/>
            <person name="Bloom T."/>
            <person name="Blye J."/>
            <person name="Boguslavskiy L."/>
            <person name="Borowsky M."/>
            <person name="Boukhgalter B."/>
            <person name="Brunache A."/>
            <person name="Butler J."/>
            <person name="Calixte N."/>
            <person name="Calvo S."/>
            <person name="Camarata J."/>
            <person name="Campo K."/>
            <person name="Chang J."/>
            <person name="Cheshatsang Y."/>
            <person name="Citroen M."/>
            <person name="Collymore A."/>
            <person name="Considine T."/>
            <person name="Cook A."/>
            <person name="Cooke P."/>
            <person name="Corum B."/>
            <person name="Cuomo C."/>
            <person name="David R."/>
            <person name="Dawoe T."/>
            <person name="Degray S."/>
            <person name="Dodge S."/>
            <person name="Dooley K."/>
            <person name="Dorje P."/>
            <person name="Dorjee K."/>
            <person name="Dorris L."/>
            <person name="Duffey N."/>
            <person name="Dupes A."/>
            <person name="Elkins T."/>
            <person name="Engels R."/>
            <person name="Erickson J."/>
            <person name="Farina A."/>
            <person name="Faro S."/>
            <person name="Ferreira P."/>
            <person name="Fischer H."/>
            <person name="Fitzgerald M."/>
            <person name="Foley K."/>
            <person name="Gage D."/>
            <person name="Galagan J."/>
            <person name="Gearin G."/>
            <person name="Gnerre S."/>
            <person name="Gnirke A."/>
            <person name="Goyette A."/>
            <person name="Graham J."/>
            <person name="Grandbois E."/>
            <person name="Gyaltsen K."/>
            <person name="Hafez N."/>
            <person name="Hagopian D."/>
            <person name="Hagos B."/>
            <person name="Hall J."/>
            <person name="Hatcher B."/>
            <person name="Heller A."/>
            <person name="Higgins H."/>
            <person name="Honan T."/>
            <person name="Horn A."/>
            <person name="Houde N."/>
            <person name="Hughes L."/>
            <person name="Hulme W."/>
            <person name="Husby E."/>
            <person name="Iliev I."/>
            <person name="Jaffe D."/>
            <person name="Jones C."/>
            <person name="Kamal M."/>
            <person name="Kamat A."/>
            <person name="Kamvysselis M."/>
            <person name="Karlsson E."/>
            <person name="Kells C."/>
            <person name="Kieu A."/>
            <person name="Kisner P."/>
            <person name="Kodira C."/>
            <person name="Kulbokas E."/>
            <person name="Labutti K."/>
            <person name="Lama D."/>
            <person name="Landers T."/>
            <person name="Leger J."/>
            <person name="Levine S."/>
            <person name="Lewis D."/>
            <person name="Lewis T."/>
            <person name="Lindblad-toh K."/>
            <person name="Liu X."/>
            <person name="Lokyitsang T."/>
            <person name="Lokyitsang Y."/>
            <person name="Lucien O."/>
            <person name="Lui A."/>
            <person name="Ma L.J."/>
            <person name="Mabbitt R."/>
            <person name="Macdonald J."/>
            <person name="Maclean C."/>
            <person name="Major J."/>
            <person name="Manning J."/>
            <person name="Marabella R."/>
            <person name="Maru K."/>
            <person name="Matthews C."/>
            <person name="Mauceli E."/>
            <person name="Mccarthy M."/>
            <person name="Mcdonough S."/>
            <person name="Mcghee T."/>
            <person name="Meldrim J."/>
            <person name="Meneus L."/>
            <person name="Mesirov J."/>
            <person name="Mihalev A."/>
            <person name="Mihova T."/>
            <person name="Mikkelsen T."/>
            <person name="Mlenga V."/>
            <person name="Moru K."/>
            <person name="Mozes J."/>
            <person name="Mulrain L."/>
            <person name="Munson G."/>
            <person name="Naylor J."/>
            <person name="Newes C."/>
            <person name="Nguyen C."/>
            <person name="Nguyen N."/>
            <person name="Nguyen T."/>
            <person name="Nicol R."/>
            <person name="Nielsen C."/>
            <person name="Nizzari M."/>
            <person name="Norbu C."/>
            <person name="Norbu N."/>
            <person name="O'donnell P."/>
            <person name="Okoawo O."/>
            <person name="O'leary S."/>
            <person name="Omotosho B."/>
            <person name="O'neill K."/>
            <person name="Osman S."/>
            <person name="Parker S."/>
            <person name="Perrin D."/>
            <person name="Phunkhang P."/>
            <person name="Piqani B."/>
            <person name="Purcell S."/>
            <person name="Rachupka T."/>
            <person name="Ramasamy U."/>
            <person name="Rameau R."/>
            <person name="Ray V."/>
            <person name="Raymond C."/>
            <person name="Retta R."/>
            <person name="Richardson S."/>
            <person name="Rise C."/>
            <person name="Rodriguez J."/>
            <person name="Rogers J."/>
            <person name="Rogov P."/>
            <person name="Rutman M."/>
            <person name="Schupbach R."/>
            <person name="Seaman C."/>
            <person name="Settipalli S."/>
            <person name="Sharpe T."/>
            <person name="Sheridan J."/>
            <person name="Sherpa N."/>
            <person name="Shi J."/>
            <person name="Smirnov S."/>
            <person name="Smith C."/>
            <person name="Sougnez C."/>
            <person name="Spencer B."/>
            <person name="Stalker J."/>
            <person name="Stange-thomann N."/>
            <person name="Stavropoulos S."/>
            <person name="Stetson K."/>
            <person name="Stone C."/>
            <person name="Stone S."/>
            <person name="Stubbs M."/>
            <person name="Talamas J."/>
            <person name="Tchuinga P."/>
            <person name="Tenzing P."/>
            <person name="Tesfaye S."/>
            <person name="Theodore J."/>
            <person name="Thoulutsang Y."/>
            <person name="Topham K."/>
            <person name="Towey S."/>
            <person name="Tsamla T."/>
            <person name="Tsomo N."/>
            <person name="Vallee D."/>
            <person name="Vassiliev H."/>
            <person name="Venkataraman V."/>
            <person name="Vinson J."/>
            <person name="Vo A."/>
            <person name="Wade C."/>
            <person name="Wang S."/>
            <person name="Wangchuk T."/>
            <person name="Wangdi T."/>
            <person name="Whittaker C."/>
            <person name="Wilkinson J."/>
            <person name="Wu Y."/>
            <person name="Wyman D."/>
            <person name="Yadav S."/>
            <person name="Yang S."/>
            <person name="Yang X."/>
            <person name="Yeager S."/>
            <person name="Yee E."/>
            <person name="Young G."/>
            <person name="Zainoun J."/>
            <person name="Zembeck L."/>
            <person name="Zimmer A."/>
            <person name="Zody M."/>
            <person name="Lander E."/>
        </authorList>
    </citation>
    <scope>NUCLEOTIDE SEQUENCE [LARGE SCALE GENOMIC DNA]</scope>
</reference>
<dbReference type="GeneTree" id="ENSGT00950000182900"/>
<protein>
    <recommendedName>
        <fullName evidence="6">Anaphase-promoting complex subunit 4 WD40 domain-containing protein</fullName>
    </recommendedName>
</protein>
<evidence type="ECO:0000256" key="1">
    <source>
        <dbReference type="ARBA" id="ARBA00022574"/>
    </source>
</evidence>
<dbReference type="HOGENOM" id="CLU_012381_3_1_1"/>
<dbReference type="InterPro" id="IPR001680">
    <property type="entry name" value="WD40_rpt"/>
</dbReference>
<sequence>MQRLQLDKELKGHTGCVNCLEWNESGSILASGSDDTNVNLWDPASCKPIKTYQSSHHGNIFSVKFLPNTKDHLVATGAADSHVFVHDIERGEKVHGYACEGRVKRLVVTPAHPHNIWSASEDGAIRQFDIRQPQNGITRVLIDIRSMCGPSAEGKCLAINPTQTDYLALGANDQYVRLYDRRWIKPKRCKKPRRHDYDGCATYFTPAHLHHKRKEMRRGGKYLCTTFVAFNKKGNELLANLGGEQLYLFDIFSSEQSIYNPVNETIRVATSTQSLQHNKPTSSTVEEAIPLPPAVEKLKLKANNLFAKQQFSASILVYSAALKLEPKRAVLYGNRAAAYIKRNWDGDVYAALRDCHTALFCNPNHVKAKFRLARCLYELHWLTEAQECLRDLKEKFPDFRNNRALVALERDVKSAIKQDKTKETKRRHIMLGDESDLRNSAFDYTKRYCGHCNTTTDIKEANFFGNDGQYIVAGSDDGSFFVWEHDTTNLVRVMRADDSIVNCLQPHPRTCMLATSGIDPIVRLWSPKQIASDDRAVAETESAAEANQKRMNEDPLEAIEDGLRNGFCCGN</sequence>
<evidence type="ECO:0000313" key="5">
    <source>
        <dbReference type="Proteomes" id="UP000007875"/>
    </source>
</evidence>
<feature type="repeat" description="WD" evidence="3">
    <location>
        <begin position="10"/>
        <end position="51"/>
    </location>
</feature>
<dbReference type="Proteomes" id="UP000007875">
    <property type="component" value="Unassembled WGS sequence"/>
</dbReference>
<name>H2ZN13_CIOSA</name>
<organism evidence="4 5">
    <name type="scientific">Ciona savignyi</name>
    <name type="common">Pacific transparent sea squirt</name>
    <dbReference type="NCBI Taxonomy" id="51511"/>
    <lineage>
        <taxon>Eukaryota</taxon>
        <taxon>Metazoa</taxon>
        <taxon>Chordata</taxon>
        <taxon>Tunicata</taxon>
        <taxon>Ascidiacea</taxon>
        <taxon>Phlebobranchia</taxon>
        <taxon>Cionidae</taxon>
        <taxon>Ciona</taxon>
    </lineage>
</organism>
<dbReference type="Gene3D" id="1.25.40.10">
    <property type="entry name" value="Tetratricopeptide repeat domain"/>
    <property type="match status" value="1"/>
</dbReference>
<dbReference type="GO" id="GO:0045717">
    <property type="term" value="P:negative regulation of fatty acid biosynthetic process"/>
    <property type="evidence" value="ECO:0007669"/>
    <property type="project" value="TreeGrafter"/>
</dbReference>
<keyword evidence="5" id="KW-1185">Reference proteome</keyword>
<reference evidence="4" key="3">
    <citation type="submission" date="2025-09" db="UniProtKB">
        <authorList>
            <consortium name="Ensembl"/>
        </authorList>
    </citation>
    <scope>IDENTIFICATION</scope>
</reference>
<dbReference type="eggNOG" id="KOG1310">
    <property type="taxonomic scope" value="Eukaryota"/>
</dbReference>
<dbReference type="PANTHER" id="PTHR15574:SF40">
    <property type="entry name" value="WD AND TETRATRICOPEPTIDE REPEATS PROTEIN 1"/>
    <property type="match status" value="1"/>
</dbReference>
<evidence type="ECO:0000256" key="3">
    <source>
        <dbReference type="PROSITE-ProRule" id="PRU00221"/>
    </source>
</evidence>
<dbReference type="SUPFAM" id="SSF50978">
    <property type="entry name" value="WD40 repeat-like"/>
    <property type="match status" value="1"/>
</dbReference>
<dbReference type="InterPro" id="IPR019734">
    <property type="entry name" value="TPR_rpt"/>
</dbReference>
<evidence type="ECO:0000256" key="2">
    <source>
        <dbReference type="ARBA" id="ARBA00022737"/>
    </source>
</evidence>
<dbReference type="STRING" id="51511.ENSCSAVP00000018979"/>
<dbReference type="InParanoid" id="H2ZN13"/>
<reference evidence="4" key="2">
    <citation type="submission" date="2025-08" db="UniProtKB">
        <authorList>
            <consortium name="Ensembl"/>
        </authorList>
    </citation>
    <scope>IDENTIFICATION</scope>
</reference>
<dbReference type="SUPFAM" id="SSF48452">
    <property type="entry name" value="TPR-like"/>
    <property type="match status" value="1"/>
</dbReference>
<dbReference type="GO" id="GO:0080008">
    <property type="term" value="C:Cul4-RING E3 ubiquitin ligase complex"/>
    <property type="evidence" value="ECO:0007669"/>
    <property type="project" value="TreeGrafter"/>
</dbReference>
<dbReference type="SMART" id="SM00028">
    <property type="entry name" value="TPR"/>
    <property type="match status" value="3"/>
</dbReference>
<keyword evidence="1 3" id="KW-0853">WD repeat</keyword>
<keyword evidence="2" id="KW-0677">Repeat</keyword>
<dbReference type="Pfam" id="PF00400">
    <property type="entry name" value="WD40"/>
    <property type="match status" value="3"/>
</dbReference>